<comment type="caution">
    <text evidence="1">The sequence shown here is derived from an EMBL/GenBank/DDBJ whole genome shotgun (WGS) entry which is preliminary data.</text>
</comment>
<name>A0ABR6XHX1_9BURK</name>
<dbReference type="Proteomes" id="UP000637632">
    <property type="component" value="Unassembled WGS sequence"/>
</dbReference>
<reference evidence="1 2" key="1">
    <citation type="submission" date="2020-08" db="EMBL/GenBank/DDBJ databases">
        <title>Novel species isolated from subtropical streams in China.</title>
        <authorList>
            <person name="Lu H."/>
        </authorList>
    </citation>
    <scope>NUCLEOTIDE SEQUENCE [LARGE SCALE GENOMIC DNA]</scope>
    <source>
        <strain evidence="1 2">CCTCC AB 2015119</strain>
    </source>
</reference>
<accession>A0ABR6XHX1</accession>
<keyword evidence="2" id="KW-1185">Reference proteome</keyword>
<evidence type="ECO:0000313" key="2">
    <source>
        <dbReference type="Proteomes" id="UP000637632"/>
    </source>
</evidence>
<dbReference type="RefSeq" id="WP_190480313.1">
    <property type="nucleotide sequence ID" value="NZ_JACOFT010000005.1"/>
</dbReference>
<dbReference type="EMBL" id="JACOFT010000005">
    <property type="protein sequence ID" value="MBC3812512.1"/>
    <property type="molecule type" value="Genomic_DNA"/>
</dbReference>
<dbReference type="Pfam" id="PF14375">
    <property type="entry name" value="Cys_rich_CWC"/>
    <property type="match status" value="1"/>
</dbReference>
<protein>
    <submittedName>
        <fullName evidence="1">Cysteine-rich CWC family protein</fullName>
    </submittedName>
</protein>
<organism evidence="1 2">
    <name type="scientific">Undibacterium aquatile</name>
    <dbReference type="NCBI Taxonomy" id="1537398"/>
    <lineage>
        <taxon>Bacteria</taxon>
        <taxon>Pseudomonadati</taxon>
        <taxon>Pseudomonadota</taxon>
        <taxon>Betaproteobacteria</taxon>
        <taxon>Burkholderiales</taxon>
        <taxon>Oxalobacteraceae</taxon>
        <taxon>Undibacterium</taxon>
    </lineage>
</organism>
<gene>
    <name evidence="1" type="ORF">H8K26_13780</name>
</gene>
<sequence length="68" mass="7483">MSICQRCHTEFTCAMADNTRQECWCTALPPVDFSCFPDGKIPANASCLCPSCLPQWKAEIAAGKNKLE</sequence>
<proteinExistence type="predicted"/>
<evidence type="ECO:0000313" key="1">
    <source>
        <dbReference type="EMBL" id="MBC3812512.1"/>
    </source>
</evidence>
<dbReference type="InterPro" id="IPR032720">
    <property type="entry name" value="Cys_rich_CWC"/>
</dbReference>